<dbReference type="AlphaFoldDB" id="A0A382WIF0"/>
<reference evidence="3" key="1">
    <citation type="submission" date="2018-05" db="EMBL/GenBank/DDBJ databases">
        <authorList>
            <person name="Lanie J.A."/>
            <person name="Ng W.-L."/>
            <person name="Kazmierczak K.M."/>
            <person name="Andrzejewski T.M."/>
            <person name="Davidsen T.M."/>
            <person name="Wayne K.J."/>
            <person name="Tettelin H."/>
            <person name="Glass J.I."/>
            <person name="Rusch D."/>
            <person name="Podicherti R."/>
            <person name="Tsui H.-C.T."/>
            <person name="Winkler M.E."/>
        </authorList>
    </citation>
    <scope>NUCLEOTIDE SEQUENCE</scope>
</reference>
<evidence type="ECO:0000313" key="3">
    <source>
        <dbReference type="EMBL" id="SVD58399.1"/>
    </source>
</evidence>
<gene>
    <name evidence="3" type="ORF">METZ01_LOCUS411253</name>
</gene>
<proteinExistence type="predicted"/>
<dbReference type="NCBIfam" id="TIGR02605">
    <property type="entry name" value="CxxC_CxxC_SSSS"/>
    <property type="match status" value="1"/>
</dbReference>
<dbReference type="InterPro" id="IPR013429">
    <property type="entry name" value="Regulatory_FmdB_Zinc_ribbon"/>
</dbReference>
<feature type="region of interest" description="Disordered" evidence="1">
    <location>
        <begin position="62"/>
        <end position="105"/>
    </location>
</feature>
<evidence type="ECO:0000256" key="1">
    <source>
        <dbReference type="SAM" id="MobiDB-lite"/>
    </source>
</evidence>
<feature type="domain" description="Putative regulatory protein FmdB zinc ribbon" evidence="2">
    <location>
        <begin position="1"/>
        <end position="43"/>
    </location>
</feature>
<sequence length="105" mass="11703">MPTYEYKCAKCDTVFEHFQSIKAPKLKKCIEDGCNGKVTRLMGTGAGIIFKGGGFYETDYRSESYKSGEKKATEAKDAAKKKTEEKPKSSSKEKTKGKSSEKKKK</sequence>
<organism evidence="3">
    <name type="scientific">marine metagenome</name>
    <dbReference type="NCBI Taxonomy" id="408172"/>
    <lineage>
        <taxon>unclassified sequences</taxon>
        <taxon>metagenomes</taxon>
        <taxon>ecological metagenomes</taxon>
    </lineage>
</organism>
<dbReference type="PANTHER" id="PTHR34404">
    <property type="entry name" value="REGULATORY PROTEIN, FMDB FAMILY"/>
    <property type="match status" value="1"/>
</dbReference>
<dbReference type="SMART" id="SM00834">
    <property type="entry name" value="CxxC_CXXC_SSSS"/>
    <property type="match status" value="1"/>
</dbReference>
<evidence type="ECO:0000259" key="2">
    <source>
        <dbReference type="SMART" id="SM00834"/>
    </source>
</evidence>
<dbReference type="Pfam" id="PF09723">
    <property type="entry name" value="Zn_ribbon_8"/>
    <property type="match status" value="1"/>
</dbReference>
<accession>A0A382WIF0</accession>
<protein>
    <recommendedName>
        <fullName evidence="2">Putative regulatory protein FmdB zinc ribbon domain-containing protein</fullName>
    </recommendedName>
</protein>
<dbReference type="PANTHER" id="PTHR34404:SF2">
    <property type="entry name" value="CONSERVED SERINE RICH PROTEIN"/>
    <property type="match status" value="1"/>
</dbReference>
<dbReference type="EMBL" id="UINC01159998">
    <property type="protein sequence ID" value="SVD58399.1"/>
    <property type="molecule type" value="Genomic_DNA"/>
</dbReference>
<name>A0A382WIF0_9ZZZZ</name>